<feature type="domain" description="tRNA/rRNA methyltransferase SpoU type" evidence="3">
    <location>
        <begin position="122"/>
        <end position="263"/>
    </location>
</feature>
<dbReference type="SUPFAM" id="SSF75217">
    <property type="entry name" value="alpha/beta knot"/>
    <property type="match status" value="1"/>
</dbReference>
<dbReference type="GO" id="GO:0032259">
    <property type="term" value="P:methylation"/>
    <property type="evidence" value="ECO:0007669"/>
    <property type="project" value="UniProtKB-KW"/>
</dbReference>
<protein>
    <submittedName>
        <fullName evidence="4">Putative rRNA methylase</fullName>
    </submittedName>
</protein>
<dbReference type="CDD" id="cd18095">
    <property type="entry name" value="SpoU-like_rRNA-MTase"/>
    <property type="match status" value="1"/>
</dbReference>
<dbReference type="PANTHER" id="PTHR43191">
    <property type="entry name" value="RRNA METHYLTRANSFERASE 3"/>
    <property type="match status" value="1"/>
</dbReference>
<dbReference type="GO" id="GO:0006396">
    <property type="term" value="P:RNA processing"/>
    <property type="evidence" value="ECO:0007669"/>
    <property type="project" value="InterPro"/>
</dbReference>
<dbReference type="GO" id="GO:0008173">
    <property type="term" value="F:RNA methyltransferase activity"/>
    <property type="evidence" value="ECO:0007669"/>
    <property type="project" value="InterPro"/>
</dbReference>
<organism evidence="4">
    <name type="scientific">uncultured Frankineae bacterium</name>
    <dbReference type="NCBI Taxonomy" id="437475"/>
    <lineage>
        <taxon>Bacteria</taxon>
        <taxon>Bacillati</taxon>
        <taxon>Actinomycetota</taxon>
        <taxon>Actinomycetes</taxon>
        <taxon>Frankiales</taxon>
        <taxon>environmental samples</taxon>
    </lineage>
</organism>
<dbReference type="GO" id="GO:0003723">
    <property type="term" value="F:RNA binding"/>
    <property type="evidence" value="ECO:0007669"/>
    <property type="project" value="InterPro"/>
</dbReference>
<dbReference type="InterPro" id="IPR029028">
    <property type="entry name" value="Alpha/beta_knot_MTases"/>
</dbReference>
<sequence>MSPSPETVESPQDPRVADFVGLTDGARRMLHEPGAGFFIAEGEKVIARTAAAGYPPRSLLVSPSRLADLSPAVAALDCPVYVASYDVLEAVTGFHVHRGALASFGRLPLRSASDVLSSARRVVVMERVTNHTNLGAVFRSAAALGMDAVLLSPDSCDPLYRRCVRVSMGQVFSVPYAYLEDWPGGVDDVRAAGFRVLALTPHPSATDLAQVRVGPDDKVALLFGAEGPGLTEDAMAASDERVRIPMAAGVDSLNVGAAAAVACWVLGRRPT</sequence>
<dbReference type="PANTHER" id="PTHR43191:SF12">
    <property type="entry name" value="RRNA METHYLASE"/>
    <property type="match status" value="1"/>
</dbReference>
<dbReference type="Pfam" id="PF00588">
    <property type="entry name" value="SpoU_methylase"/>
    <property type="match status" value="1"/>
</dbReference>
<dbReference type="AlphaFoldDB" id="A0A6J4MC78"/>
<dbReference type="InterPro" id="IPR001537">
    <property type="entry name" value="SpoU_MeTrfase"/>
</dbReference>
<dbReference type="EMBL" id="CADCUE010000248">
    <property type="protein sequence ID" value="CAA9355522.1"/>
    <property type="molecule type" value="Genomic_DNA"/>
</dbReference>
<dbReference type="InterPro" id="IPR029064">
    <property type="entry name" value="Ribosomal_eL30-like_sf"/>
</dbReference>
<keyword evidence="1 4" id="KW-0489">Methyltransferase</keyword>
<dbReference type="Gene3D" id="3.30.1330.30">
    <property type="match status" value="1"/>
</dbReference>
<accession>A0A6J4MC78</accession>
<dbReference type="InterPro" id="IPR051259">
    <property type="entry name" value="rRNA_Methyltransferase"/>
</dbReference>
<name>A0A6J4MC78_9ACTN</name>
<dbReference type="SUPFAM" id="SSF55315">
    <property type="entry name" value="L30e-like"/>
    <property type="match status" value="1"/>
</dbReference>
<dbReference type="InterPro" id="IPR029026">
    <property type="entry name" value="tRNA_m1G_MTases_N"/>
</dbReference>
<evidence type="ECO:0000256" key="1">
    <source>
        <dbReference type="ARBA" id="ARBA00022603"/>
    </source>
</evidence>
<reference evidence="4" key="1">
    <citation type="submission" date="2020-02" db="EMBL/GenBank/DDBJ databases">
        <authorList>
            <person name="Meier V. D."/>
        </authorList>
    </citation>
    <scope>NUCLEOTIDE SEQUENCE</scope>
    <source>
        <strain evidence="4">AVDCRST_MAG16</strain>
    </source>
</reference>
<keyword evidence="2" id="KW-0808">Transferase</keyword>
<evidence type="ECO:0000256" key="2">
    <source>
        <dbReference type="ARBA" id="ARBA00022679"/>
    </source>
</evidence>
<gene>
    <name evidence="4" type="ORF">AVDCRST_MAG16-2608</name>
</gene>
<dbReference type="Gene3D" id="3.40.1280.10">
    <property type="match status" value="1"/>
</dbReference>
<evidence type="ECO:0000259" key="3">
    <source>
        <dbReference type="Pfam" id="PF00588"/>
    </source>
</evidence>
<proteinExistence type="predicted"/>
<evidence type="ECO:0000313" key="4">
    <source>
        <dbReference type="EMBL" id="CAA9355522.1"/>
    </source>
</evidence>